<evidence type="ECO:0000256" key="5">
    <source>
        <dbReference type="ARBA" id="ARBA00022840"/>
    </source>
</evidence>
<dbReference type="GO" id="GO:0030983">
    <property type="term" value="F:mismatched DNA binding"/>
    <property type="evidence" value="ECO:0007669"/>
    <property type="project" value="InterPro"/>
</dbReference>
<dbReference type="InterPro" id="IPR007696">
    <property type="entry name" value="DNA_mismatch_repair_MutS_core"/>
</dbReference>
<dbReference type="FunFam" id="3.40.1170.10:FF:000001">
    <property type="entry name" value="DNA mismatch repair protein MutS"/>
    <property type="match status" value="1"/>
</dbReference>
<keyword evidence="7 9" id="KW-0234">DNA repair</keyword>
<dbReference type="EMBL" id="CP116967">
    <property type="protein sequence ID" value="WNM58414.1"/>
    <property type="molecule type" value="Genomic_DNA"/>
</dbReference>
<keyword evidence="5 9" id="KW-0067">ATP-binding</keyword>
<dbReference type="InterPro" id="IPR027417">
    <property type="entry name" value="P-loop_NTPase"/>
</dbReference>
<dbReference type="GO" id="GO:0140664">
    <property type="term" value="F:ATP-dependent DNA damage sensor activity"/>
    <property type="evidence" value="ECO:0007669"/>
    <property type="project" value="InterPro"/>
</dbReference>
<accession>A0AA96GH44</accession>
<dbReference type="PIRSF" id="PIRSF037677">
    <property type="entry name" value="DNA_mis_repair_Msh6"/>
    <property type="match status" value="1"/>
</dbReference>
<dbReference type="Gene3D" id="1.10.1420.10">
    <property type="match status" value="2"/>
</dbReference>
<dbReference type="PROSITE" id="PS00486">
    <property type="entry name" value="DNA_MISMATCH_REPAIR_2"/>
    <property type="match status" value="1"/>
</dbReference>
<dbReference type="SUPFAM" id="SSF48334">
    <property type="entry name" value="DNA repair protein MutS, domain III"/>
    <property type="match status" value="1"/>
</dbReference>
<evidence type="ECO:0000256" key="10">
    <source>
        <dbReference type="RuleBase" id="RU003756"/>
    </source>
</evidence>
<evidence type="ECO:0000259" key="11">
    <source>
        <dbReference type="PROSITE" id="PS00486"/>
    </source>
</evidence>
<protein>
    <recommendedName>
        <fullName evidence="2 9">DNA mismatch repair protein MutS</fullName>
    </recommendedName>
</protein>
<keyword evidence="6 9" id="KW-0238">DNA-binding</keyword>
<evidence type="ECO:0000313" key="13">
    <source>
        <dbReference type="Proteomes" id="UP001302719"/>
    </source>
</evidence>
<evidence type="ECO:0000256" key="4">
    <source>
        <dbReference type="ARBA" id="ARBA00022763"/>
    </source>
</evidence>
<evidence type="ECO:0000256" key="3">
    <source>
        <dbReference type="ARBA" id="ARBA00022741"/>
    </source>
</evidence>
<dbReference type="Pfam" id="PF05190">
    <property type="entry name" value="MutS_IV"/>
    <property type="match status" value="1"/>
</dbReference>
<proteinExistence type="inferred from homology"/>
<dbReference type="InterPro" id="IPR036678">
    <property type="entry name" value="MutS_con_dom_sf"/>
</dbReference>
<dbReference type="Proteomes" id="UP001302719">
    <property type="component" value="Chromosome"/>
</dbReference>
<dbReference type="Gene3D" id="3.40.50.300">
    <property type="entry name" value="P-loop containing nucleotide triphosphate hydrolases"/>
    <property type="match status" value="1"/>
</dbReference>
<dbReference type="RefSeq" id="WP_312644203.1">
    <property type="nucleotide sequence ID" value="NZ_CP116967.1"/>
</dbReference>
<dbReference type="InterPro" id="IPR000432">
    <property type="entry name" value="DNA_mismatch_repair_MutS_C"/>
</dbReference>
<evidence type="ECO:0000256" key="1">
    <source>
        <dbReference type="ARBA" id="ARBA00006271"/>
    </source>
</evidence>
<keyword evidence="3 9" id="KW-0547">Nucleotide-binding</keyword>
<dbReference type="KEGG" id="nall:PP769_01230"/>
<dbReference type="NCBIfam" id="NF003810">
    <property type="entry name" value="PRK05399.1"/>
    <property type="match status" value="1"/>
</dbReference>
<sequence>MKDQELSPLMRQFQDVKAQHPDAIVFFRVGDFYEMFFEDAEEASKLLGIVLTARGKAKGEAIPLCGVPYHTSTGYIAKLLKAGKIVALCEQVEDPKLAKGLVRREVVRVYTPGTLYDHELLPAGEANFLSALCYTPLSISGNTTLANRFGLASLDLSTGEFWISESWMKHSLQSVVDELVRLEPKEVIFPSGIQEAMTSAFQSLPIARIVPRDATTFGLEESKTILTRIFQVDRIEDLQLHGLHSGLQAAGGLLHYLADTQPTLVHAHIRRPWIRLLEHEMQLDQTTLRNLEVLKPVSEQRQSPTLLTTLDKTKTPMGTRLLREWIVRPLTQVPAIQLRQEAVKELVLHLGIRMTIREHLKTVQDLERLNSRIVLEVANPRDLLNLHRSLENLLVLQQLLSSLTSPMLQTIHEAWDPLQDVSSWIGDTIISNPPLSAKEGGIIQAGVNAELDELRVLAKEGTRLLAEMETRERNRTGIDSLKVKFNQVFGYYIEVTKANLSRVPADYHRKQTLVNAERFTTSELQDLEGRLSSADQKMKNLEGQLFGEIRRRVASATIRIQGMAQQLARLDVLTGLAEAAAVNRYHQPTVHEGGTIQITDGRHPVIEHLQQTEGFIPNDTILDLDTNRLLLITGPNMAGKSTYLRQVALIVLMAQMGSFVPAESARIGIVDRIFTRVGAADDLSAGQSTFMVEMSETARILDTATSRSLLLLDEVGRGTSTYDGLSIAWALAEYILDRGQLGARTLFATHYHEMTQLEALREGIRNYTVLVQEKGQDVLFLRKIVQGKADRSYGIQVAKLAGIPKPVLDRAKNILAQLEQDTSSANVSICEESLDSTHLEHLSPKPHVILDEVKQMDLFSMTPLEALNRLADFKARLNAGDI</sequence>
<dbReference type="SUPFAM" id="SSF53150">
    <property type="entry name" value="DNA repair protein MutS, domain II"/>
    <property type="match status" value="1"/>
</dbReference>
<dbReference type="AlphaFoldDB" id="A0AA96GH44"/>
<reference evidence="12 13" key="1">
    <citation type="submission" date="2023-01" db="EMBL/GenBank/DDBJ databases">
        <title>Cultivation and genomic characterization of new, ubiquitous marine nitrite-oxidizing bacteria from the Nitrospirales.</title>
        <authorList>
            <person name="Mueller A.J."/>
            <person name="Daebeler A."/>
            <person name="Herbold C.W."/>
            <person name="Kirkegaard R.H."/>
            <person name="Daims H."/>
        </authorList>
    </citation>
    <scope>NUCLEOTIDE SEQUENCE [LARGE SCALE GENOMIC DNA]</scope>
    <source>
        <strain evidence="12 13">VA</strain>
    </source>
</reference>
<dbReference type="Pfam" id="PF05192">
    <property type="entry name" value="MutS_III"/>
    <property type="match status" value="1"/>
</dbReference>
<dbReference type="InterPro" id="IPR017261">
    <property type="entry name" value="DNA_mismatch_repair_MutS/MSH"/>
</dbReference>
<dbReference type="InterPro" id="IPR007860">
    <property type="entry name" value="DNA_mmatch_repair_MutS_con_dom"/>
</dbReference>
<gene>
    <name evidence="9 12" type="primary">mutS</name>
    <name evidence="12" type="ORF">PP769_01230</name>
</gene>
<dbReference type="Pfam" id="PF05188">
    <property type="entry name" value="MutS_II"/>
    <property type="match status" value="1"/>
</dbReference>
<feature type="domain" description="DNA mismatch repair proteins mutS family" evidence="11">
    <location>
        <begin position="708"/>
        <end position="724"/>
    </location>
</feature>
<evidence type="ECO:0000313" key="12">
    <source>
        <dbReference type="EMBL" id="WNM58414.1"/>
    </source>
</evidence>
<dbReference type="FunFam" id="3.40.50.300:FF:000870">
    <property type="entry name" value="MutS protein homolog 4"/>
    <property type="match status" value="1"/>
</dbReference>
<comment type="similarity">
    <text evidence="1 9 10">Belongs to the DNA mismatch repair MutS family.</text>
</comment>
<dbReference type="HAMAP" id="MF_00096">
    <property type="entry name" value="MutS"/>
    <property type="match status" value="1"/>
</dbReference>
<dbReference type="CDD" id="cd03284">
    <property type="entry name" value="ABC_MutS1"/>
    <property type="match status" value="1"/>
</dbReference>
<keyword evidence="4 9" id="KW-0227">DNA damage</keyword>
<dbReference type="NCBIfam" id="TIGR01070">
    <property type="entry name" value="mutS1"/>
    <property type="match status" value="1"/>
</dbReference>
<feature type="binding site" evidence="9">
    <location>
        <begin position="634"/>
        <end position="641"/>
    </location>
    <ligand>
        <name>ATP</name>
        <dbReference type="ChEBI" id="CHEBI:30616"/>
    </ligand>
</feature>
<dbReference type="SUPFAM" id="SSF52540">
    <property type="entry name" value="P-loop containing nucleoside triphosphate hydrolases"/>
    <property type="match status" value="1"/>
</dbReference>
<keyword evidence="13" id="KW-1185">Reference proteome</keyword>
<evidence type="ECO:0000256" key="6">
    <source>
        <dbReference type="ARBA" id="ARBA00023125"/>
    </source>
</evidence>
<dbReference type="GO" id="GO:0006298">
    <property type="term" value="P:mismatch repair"/>
    <property type="evidence" value="ECO:0007669"/>
    <property type="project" value="UniProtKB-UniRule"/>
</dbReference>
<organism evidence="12 13">
    <name type="scientific">Candidatus Nitrospira allomarina</name>
    <dbReference type="NCBI Taxonomy" id="3020900"/>
    <lineage>
        <taxon>Bacteria</taxon>
        <taxon>Pseudomonadati</taxon>
        <taxon>Nitrospirota</taxon>
        <taxon>Nitrospiria</taxon>
        <taxon>Nitrospirales</taxon>
        <taxon>Nitrospiraceae</taxon>
        <taxon>Nitrospira</taxon>
    </lineage>
</organism>
<comment type="function">
    <text evidence="8 9">This protein is involved in the repair of mismatches in DNA. It is possible that it carries out the mismatch recognition step. This protein has a weak ATPase activity.</text>
</comment>
<dbReference type="PANTHER" id="PTHR11361">
    <property type="entry name" value="DNA MISMATCH REPAIR PROTEIN MUTS FAMILY MEMBER"/>
    <property type="match status" value="1"/>
</dbReference>
<dbReference type="SUPFAM" id="SSF55271">
    <property type="entry name" value="DNA repair protein MutS, domain I"/>
    <property type="match status" value="1"/>
</dbReference>
<dbReference type="Gene3D" id="3.40.1170.10">
    <property type="entry name" value="DNA repair protein MutS, domain I"/>
    <property type="match status" value="1"/>
</dbReference>
<dbReference type="InterPro" id="IPR016151">
    <property type="entry name" value="DNA_mismatch_repair_MutS_N"/>
</dbReference>
<dbReference type="GO" id="GO:0005524">
    <property type="term" value="F:ATP binding"/>
    <property type="evidence" value="ECO:0007669"/>
    <property type="project" value="UniProtKB-UniRule"/>
</dbReference>
<dbReference type="SMART" id="SM00534">
    <property type="entry name" value="MUTSac"/>
    <property type="match status" value="1"/>
</dbReference>
<dbReference type="Gene3D" id="3.30.420.110">
    <property type="entry name" value="MutS, connector domain"/>
    <property type="match status" value="1"/>
</dbReference>
<dbReference type="Pfam" id="PF01624">
    <property type="entry name" value="MutS_I"/>
    <property type="match status" value="1"/>
</dbReference>
<evidence type="ECO:0000256" key="8">
    <source>
        <dbReference type="ARBA" id="ARBA00024647"/>
    </source>
</evidence>
<dbReference type="Pfam" id="PF00488">
    <property type="entry name" value="MutS_V"/>
    <property type="match status" value="1"/>
</dbReference>
<evidence type="ECO:0000256" key="7">
    <source>
        <dbReference type="ARBA" id="ARBA00023204"/>
    </source>
</evidence>
<evidence type="ECO:0000256" key="2">
    <source>
        <dbReference type="ARBA" id="ARBA00021982"/>
    </source>
</evidence>
<dbReference type="InterPro" id="IPR005748">
    <property type="entry name" value="DNA_mismatch_repair_MutS"/>
</dbReference>
<name>A0AA96GH44_9BACT</name>
<dbReference type="GO" id="GO:0005829">
    <property type="term" value="C:cytosol"/>
    <property type="evidence" value="ECO:0007669"/>
    <property type="project" value="TreeGrafter"/>
</dbReference>
<dbReference type="PANTHER" id="PTHR11361:SF34">
    <property type="entry name" value="DNA MISMATCH REPAIR PROTEIN MSH1, MITOCHONDRIAL"/>
    <property type="match status" value="1"/>
</dbReference>
<dbReference type="InterPro" id="IPR045076">
    <property type="entry name" value="MutS"/>
</dbReference>
<dbReference type="InterPro" id="IPR036187">
    <property type="entry name" value="DNA_mismatch_repair_MutS_sf"/>
</dbReference>
<dbReference type="InterPro" id="IPR007861">
    <property type="entry name" value="DNA_mismatch_repair_MutS_clamp"/>
</dbReference>
<evidence type="ECO:0000256" key="9">
    <source>
        <dbReference type="HAMAP-Rule" id="MF_00096"/>
    </source>
</evidence>
<dbReference type="GO" id="GO:0003684">
    <property type="term" value="F:damaged DNA binding"/>
    <property type="evidence" value="ECO:0007669"/>
    <property type="project" value="UniProtKB-UniRule"/>
</dbReference>
<dbReference type="InterPro" id="IPR007695">
    <property type="entry name" value="DNA_mismatch_repair_MutS-lik_N"/>
</dbReference>
<dbReference type="SMART" id="SM00533">
    <property type="entry name" value="MUTSd"/>
    <property type="match status" value="1"/>
</dbReference>